<gene>
    <name evidence="2" type="primary">Cni-K02A6.4</name>
    <name evidence="2" type="synonym">Cnig_chr_X.g25573</name>
    <name evidence="2" type="ORF">B9Z55_025573</name>
</gene>
<comment type="caution">
    <text evidence="2">The sequence shown here is derived from an EMBL/GenBank/DDBJ whole genome shotgun (WGS) entry which is preliminary data.</text>
</comment>
<keyword evidence="3" id="KW-1185">Reference proteome</keyword>
<proteinExistence type="predicted"/>
<feature type="signal peptide" evidence="1">
    <location>
        <begin position="1"/>
        <end position="16"/>
    </location>
</feature>
<sequence length="89" mass="10264">MRILILIILLVTISSATLLLHPRRDHFVGHDYAFERNCFFSPAQCLLGNFPRRSKLQPVLRLFEDSSLDSIYTKLMTSNSRSSFFGSKK</sequence>
<accession>A0A2G5SZD3</accession>
<dbReference type="OrthoDB" id="5832700at2759"/>
<evidence type="ECO:0000313" key="3">
    <source>
        <dbReference type="Proteomes" id="UP000230233"/>
    </source>
</evidence>
<evidence type="ECO:0000313" key="2">
    <source>
        <dbReference type="EMBL" id="PIC20338.1"/>
    </source>
</evidence>
<organism evidence="2 3">
    <name type="scientific">Caenorhabditis nigoni</name>
    <dbReference type="NCBI Taxonomy" id="1611254"/>
    <lineage>
        <taxon>Eukaryota</taxon>
        <taxon>Metazoa</taxon>
        <taxon>Ecdysozoa</taxon>
        <taxon>Nematoda</taxon>
        <taxon>Chromadorea</taxon>
        <taxon>Rhabditida</taxon>
        <taxon>Rhabditina</taxon>
        <taxon>Rhabditomorpha</taxon>
        <taxon>Rhabditoidea</taxon>
        <taxon>Rhabditidae</taxon>
        <taxon>Peloderinae</taxon>
        <taxon>Caenorhabditis</taxon>
    </lineage>
</organism>
<evidence type="ECO:0000256" key="1">
    <source>
        <dbReference type="SAM" id="SignalP"/>
    </source>
</evidence>
<dbReference type="EMBL" id="PDUG01000006">
    <property type="protein sequence ID" value="PIC20338.1"/>
    <property type="molecule type" value="Genomic_DNA"/>
</dbReference>
<dbReference type="Proteomes" id="UP000230233">
    <property type="component" value="Chromosome X"/>
</dbReference>
<keyword evidence="1" id="KW-0732">Signal</keyword>
<dbReference type="AlphaFoldDB" id="A0A2G5SZD3"/>
<reference evidence="3" key="1">
    <citation type="submission" date="2017-10" db="EMBL/GenBank/DDBJ databases">
        <title>Rapid genome shrinkage in a self-fertile nematode reveals novel sperm competition proteins.</title>
        <authorList>
            <person name="Yin D."/>
            <person name="Schwarz E.M."/>
            <person name="Thomas C.G."/>
            <person name="Felde R.L."/>
            <person name="Korf I.F."/>
            <person name="Cutter A.D."/>
            <person name="Schartner C.M."/>
            <person name="Ralston E.J."/>
            <person name="Meyer B.J."/>
            <person name="Haag E.S."/>
        </authorList>
    </citation>
    <scope>NUCLEOTIDE SEQUENCE [LARGE SCALE GENOMIC DNA]</scope>
    <source>
        <strain evidence="3">JU1422</strain>
    </source>
</reference>
<dbReference type="STRING" id="1611254.A0A2G5SZD3"/>
<protein>
    <submittedName>
        <fullName evidence="2">Uncharacterized protein</fullName>
    </submittedName>
</protein>
<name>A0A2G5SZD3_9PELO</name>
<feature type="chain" id="PRO_5013955952" evidence="1">
    <location>
        <begin position="17"/>
        <end position="89"/>
    </location>
</feature>